<evidence type="ECO:0000256" key="3">
    <source>
        <dbReference type="ARBA" id="ARBA00022692"/>
    </source>
</evidence>
<evidence type="ECO:0000256" key="4">
    <source>
        <dbReference type="ARBA" id="ARBA00022989"/>
    </source>
</evidence>
<keyword evidence="4 6" id="KW-1133">Transmembrane helix</keyword>
<evidence type="ECO:0000256" key="6">
    <source>
        <dbReference type="RuleBase" id="RU366058"/>
    </source>
</evidence>
<keyword evidence="2 6" id="KW-1003">Cell membrane</keyword>
<feature type="transmembrane region" description="Helical" evidence="6">
    <location>
        <begin position="53"/>
        <end position="73"/>
    </location>
</feature>
<accession>A0ABQ0I8J3</accession>
<dbReference type="RefSeq" id="WP_008304450.1">
    <property type="nucleotide sequence ID" value="NZ_BAEK01000042.1"/>
</dbReference>
<evidence type="ECO:0000259" key="7">
    <source>
        <dbReference type="Pfam" id="PF09335"/>
    </source>
</evidence>
<dbReference type="InterPro" id="IPR015414">
    <property type="entry name" value="TMEM64"/>
</dbReference>
<proteinExistence type="inferred from homology"/>
<feature type="transmembrane region" description="Helical" evidence="6">
    <location>
        <begin position="194"/>
        <end position="212"/>
    </location>
</feature>
<name>A0ABQ0I8J3_9ALTE</name>
<feature type="domain" description="VTT" evidence="7">
    <location>
        <begin position="69"/>
        <end position="184"/>
    </location>
</feature>
<dbReference type="EMBL" id="BAEK01000042">
    <property type="protein sequence ID" value="GAC05694.1"/>
    <property type="molecule type" value="Genomic_DNA"/>
</dbReference>
<evidence type="ECO:0000313" key="9">
    <source>
        <dbReference type="Proteomes" id="UP000008372"/>
    </source>
</evidence>
<feature type="transmembrane region" description="Helical" evidence="6">
    <location>
        <begin position="12"/>
        <end position="32"/>
    </location>
</feature>
<gene>
    <name evidence="8" type="ORF">GAGA_2855</name>
</gene>
<dbReference type="Pfam" id="PF09335">
    <property type="entry name" value="VTT_dom"/>
    <property type="match status" value="1"/>
</dbReference>
<sequence>MTESSNYTWYKHGLGTLGICVVIGLVLSNFNIFSSLNENWIDRDIRDSGGIGLIYFVGLGAITTACGAPRQIVAFLGGYAFGAIGGTLFSTIAVTIGCSVTFYISKYLVKPFVQRKFAHQSKIADSFLSIAPTRKTIIIRMLPLGSNVLTNIVAGSTNVSPKAFITGSMLGYLPQMLIFALLGKGLLVGSEWKIILSAVLFLLSSLLSYSLYKKYHFNLGKRRCAEEKFNKLTTATKGSNLHK</sequence>
<evidence type="ECO:0000256" key="5">
    <source>
        <dbReference type="ARBA" id="ARBA00023136"/>
    </source>
</evidence>
<dbReference type="Proteomes" id="UP000008372">
    <property type="component" value="Unassembled WGS sequence"/>
</dbReference>
<keyword evidence="9" id="KW-1185">Reference proteome</keyword>
<keyword evidence="3 6" id="KW-0812">Transmembrane</keyword>
<organism evidence="8 9">
    <name type="scientific">Paraglaciecola agarilytica NO2</name>
    <dbReference type="NCBI Taxonomy" id="1125747"/>
    <lineage>
        <taxon>Bacteria</taxon>
        <taxon>Pseudomonadati</taxon>
        <taxon>Pseudomonadota</taxon>
        <taxon>Gammaproteobacteria</taxon>
        <taxon>Alteromonadales</taxon>
        <taxon>Alteromonadaceae</taxon>
        <taxon>Paraglaciecola</taxon>
    </lineage>
</organism>
<dbReference type="PANTHER" id="PTHR12677">
    <property type="entry name" value="GOLGI APPARATUS MEMBRANE PROTEIN TVP38-RELATED"/>
    <property type="match status" value="1"/>
</dbReference>
<keyword evidence="5 6" id="KW-0472">Membrane</keyword>
<comment type="similarity">
    <text evidence="6">Belongs to the TVP38/TMEM64 family.</text>
</comment>
<reference evidence="8 9" key="1">
    <citation type="journal article" date="2014" name="Environ. Microbiol.">
        <title>Comparative genomics of the marine bacterial genus Glaciecola reveals the high degree of genomic diversity and genomic characteristic for cold adaptation.</title>
        <authorList>
            <person name="Qin Q.L."/>
            <person name="Xie B.B."/>
            <person name="Yu Y."/>
            <person name="Shu Y.L."/>
            <person name="Rong J.C."/>
            <person name="Zhang Y.J."/>
            <person name="Zhao D.L."/>
            <person name="Chen X.L."/>
            <person name="Zhang X.Y."/>
            <person name="Chen B."/>
            <person name="Zhou B.C."/>
            <person name="Zhang Y.Z."/>
        </authorList>
    </citation>
    <scope>NUCLEOTIDE SEQUENCE [LARGE SCALE GENOMIC DNA]</scope>
    <source>
        <strain evidence="8 9">NO2</strain>
    </source>
</reference>
<dbReference type="PANTHER" id="PTHR12677:SF59">
    <property type="entry name" value="GOLGI APPARATUS MEMBRANE PROTEIN TVP38-RELATED"/>
    <property type="match status" value="1"/>
</dbReference>
<dbReference type="InterPro" id="IPR032816">
    <property type="entry name" value="VTT_dom"/>
</dbReference>
<evidence type="ECO:0000313" key="8">
    <source>
        <dbReference type="EMBL" id="GAC05694.1"/>
    </source>
</evidence>
<feature type="transmembrane region" description="Helical" evidence="6">
    <location>
        <begin position="79"/>
        <end position="105"/>
    </location>
</feature>
<comment type="subcellular location">
    <subcellularLocation>
        <location evidence="1 6">Cell membrane</location>
        <topology evidence="1 6">Multi-pass membrane protein</topology>
    </subcellularLocation>
</comment>
<comment type="caution">
    <text evidence="8">The sequence shown here is derived from an EMBL/GenBank/DDBJ whole genome shotgun (WGS) entry which is preliminary data.</text>
</comment>
<evidence type="ECO:0000256" key="2">
    <source>
        <dbReference type="ARBA" id="ARBA00022475"/>
    </source>
</evidence>
<evidence type="ECO:0000256" key="1">
    <source>
        <dbReference type="ARBA" id="ARBA00004651"/>
    </source>
</evidence>
<protein>
    <recommendedName>
        <fullName evidence="6">TVP38/TMEM64 family membrane protein</fullName>
    </recommendedName>
</protein>
<feature type="transmembrane region" description="Helical" evidence="6">
    <location>
        <begin position="163"/>
        <end position="182"/>
    </location>
</feature>